<dbReference type="Gene3D" id="3.30.160.60">
    <property type="entry name" value="Classic Zinc Finger"/>
    <property type="match status" value="2"/>
</dbReference>
<dbReference type="FunFam" id="3.30.160.60:FF:000446">
    <property type="entry name" value="Zinc finger protein"/>
    <property type="match status" value="2"/>
</dbReference>
<dbReference type="GO" id="GO:0008270">
    <property type="term" value="F:zinc ion binding"/>
    <property type="evidence" value="ECO:0007669"/>
    <property type="project" value="UniProtKB-KW"/>
</dbReference>
<keyword evidence="2" id="KW-0479">Metal-binding</keyword>
<protein>
    <recommendedName>
        <fullName evidence="9">C2H2-type domain-containing protein</fullName>
    </recommendedName>
</protein>
<dbReference type="InterPro" id="IPR013087">
    <property type="entry name" value="Znf_C2H2_type"/>
</dbReference>
<feature type="domain" description="C2H2-type" evidence="9">
    <location>
        <begin position="50"/>
        <end position="77"/>
    </location>
</feature>
<comment type="caution">
    <text evidence="10">The sequence shown here is derived from an EMBL/GenBank/DDBJ whole genome shotgun (WGS) entry which is preliminary data.</text>
</comment>
<sequence length="353" mass="38293">MILGVRAPCSSTIMANPPSSNAAVGSTPSTSNNSASKITANTKAGKPRPHVCGTCKRSFARLYNLKRHKRSHTKEKPFECTECARCFTRGDMLLRHKQMLHQTLTPSSHLQNCRESASSVVPDHSRARKNSIAGPNPAVSNVLDTSIRLLVNTIVYIDGNMMQMIATADAPLTRDIPPTHTHSRYPSLEGLLVHGLDYNFSGQSAALGQRGVQHGLVKPRTRTLGGLEPSTSLQTAPSMATFNAEFDFEGRLVEPDSTINLNVLQDNNSPQSIALEQPLPFAPSWNEMPLSQTLDNSFERLTGFGHQRAFLINEDVVDRSSPSAISTTSQSGISDVLLDGSNHPVPAGMSTIW</sequence>
<feature type="compositionally biased region" description="Polar residues" evidence="8">
    <location>
        <begin position="14"/>
        <end position="42"/>
    </location>
</feature>
<keyword evidence="5" id="KW-0862">Zinc</keyword>
<evidence type="ECO:0000313" key="11">
    <source>
        <dbReference type="Proteomes" id="UP000738349"/>
    </source>
</evidence>
<comment type="subcellular location">
    <subcellularLocation>
        <location evidence="1">Nucleus</location>
    </subcellularLocation>
</comment>
<dbReference type="SUPFAM" id="SSF57667">
    <property type="entry name" value="beta-beta-alpha zinc fingers"/>
    <property type="match status" value="1"/>
</dbReference>
<dbReference type="Proteomes" id="UP000738349">
    <property type="component" value="Unassembled WGS sequence"/>
</dbReference>
<keyword evidence="6" id="KW-0539">Nucleus</keyword>
<dbReference type="PANTHER" id="PTHR40626">
    <property type="entry name" value="MIP31509P"/>
    <property type="match status" value="1"/>
</dbReference>
<evidence type="ECO:0000256" key="7">
    <source>
        <dbReference type="PROSITE-ProRule" id="PRU00042"/>
    </source>
</evidence>
<reference evidence="10" key="1">
    <citation type="journal article" date="2021" name="Nat. Commun.">
        <title>Genetic determinants of endophytism in the Arabidopsis root mycobiome.</title>
        <authorList>
            <person name="Mesny F."/>
            <person name="Miyauchi S."/>
            <person name="Thiergart T."/>
            <person name="Pickel B."/>
            <person name="Atanasova L."/>
            <person name="Karlsson M."/>
            <person name="Huettel B."/>
            <person name="Barry K.W."/>
            <person name="Haridas S."/>
            <person name="Chen C."/>
            <person name="Bauer D."/>
            <person name="Andreopoulos W."/>
            <person name="Pangilinan J."/>
            <person name="LaButti K."/>
            <person name="Riley R."/>
            <person name="Lipzen A."/>
            <person name="Clum A."/>
            <person name="Drula E."/>
            <person name="Henrissat B."/>
            <person name="Kohler A."/>
            <person name="Grigoriev I.V."/>
            <person name="Martin F.M."/>
            <person name="Hacquard S."/>
        </authorList>
    </citation>
    <scope>NUCLEOTIDE SEQUENCE</scope>
    <source>
        <strain evidence="10">MPI-CAGE-AT-0147</strain>
    </source>
</reference>
<dbReference type="EMBL" id="JAGMUV010000021">
    <property type="protein sequence ID" value="KAH7124615.1"/>
    <property type="molecule type" value="Genomic_DNA"/>
</dbReference>
<evidence type="ECO:0000256" key="5">
    <source>
        <dbReference type="ARBA" id="ARBA00022833"/>
    </source>
</evidence>
<accession>A0A9P9DRZ1</accession>
<keyword evidence="4 7" id="KW-0863">Zinc-finger</keyword>
<organism evidence="10 11">
    <name type="scientific">Dactylonectria macrodidyma</name>
    <dbReference type="NCBI Taxonomy" id="307937"/>
    <lineage>
        <taxon>Eukaryota</taxon>
        <taxon>Fungi</taxon>
        <taxon>Dikarya</taxon>
        <taxon>Ascomycota</taxon>
        <taxon>Pezizomycotina</taxon>
        <taxon>Sordariomycetes</taxon>
        <taxon>Hypocreomycetidae</taxon>
        <taxon>Hypocreales</taxon>
        <taxon>Nectriaceae</taxon>
        <taxon>Dactylonectria</taxon>
    </lineage>
</organism>
<dbReference type="SMART" id="SM00355">
    <property type="entry name" value="ZnF_C2H2"/>
    <property type="match status" value="2"/>
</dbReference>
<evidence type="ECO:0000256" key="2">
    <source>
        <dbReference type="ARBA" id="ARBA00022723"/>
    </source>
</evidence>
<dbReference type="Pfam" id="PF00096">
    <property type="entry name" value="zf-C2H2"/>
    <property type="match status" value="2"/>
</dbReference>
<evidence type="ECO:0000256" key="6">
    <source>
        <dbReference type="ARBA" id="ARBA00023242"/>
    </source>
</evidence>
<name>A0A9P9DRZ1_9HYPO</name>
<keyword evidence="3" id="KW-0677">Repeat</keyword>
<dbReference type="GO" id="GO:0000978">
    <property type="term" value="F:RNA polymerase II cis-regulatory region sequence-specific DNA binding"/>
    <property type="evidence" value="ECO:0007669"/>
    <property type="project" value="InterPro"/>
</dbReference>
<dbReference type="InterPro" id="IPR051059">
    <property type="entry name" value="VerF-like"/>
</dbReference>
<dbReference type="OrthoDB" id="6077919at2759"/>
<evidence type="ECO:0000313" key="10">
    <source>
        <dbReference type="EMBL" id="KAH7124615.1"/>
    </source>
</evidence>
<evidence type="ECO:0000256" key="3">
    <source>
        <dbReference type="ARBA" id="ARBA00022737"/>
    </source>
</evidence>
<proteinExistence type="predicted"/>
<evidence type="ECO:0000256" key="8">
    <source>
        <dbReference type="SAM" id="MobiDB-lite"/>
    </source>
</evidence>
<dbReference type="GO" id="GO:0005634">
    <property type="term" value="C:nucleus"/>
    <property type="evidence" value="ECO:0007669"/>
    <property type="project" value="UniProtKB-SubCell"/>
</dbReference>
<dbReference type="GO" id="GO:0000785">
    <property type="term" value="C:chromatin"/>
    <property type="evidence" value="ECO:0007669"/>
    <property type="project" value="TreeGrafter"/>
</dbReference>
<evidence type="ECO:0000256" key="4">
    <source>
        <dbReference type="ARBA" id="ARBA00022771"/>
    </source>
</evidence>
<dbReference type="PANTHER" id="PTHR40626:SF13">
    <property type="entry name" value="RESPIRATION FACTOR 2-RELATED"/>
    <property type="match status" value="1"/>
</dbReference>
<feature type="region of interest" description="Disordered" evidence="8">
    <location>
        <begin position="14"/>
        <end position="49"/>
    </location>
</feature>
<dbReference type="GO" id="GO:0000981">
    <property type="term" value="F:DNA-binding transcription factor activity, RNA polymerase II-specific"/>
    <property type="evidence" value="ECO:0007669"/>
    <property type="project" value="InterPro"/>
</dbReference>
<evidence type="ECO:0000256" key="1">
    <source>
        <dbReference type="ARBA" id="ARBA00004123"/>
    </source>
</evidence>
<evidence type="ECO:0000259" key="9">
    <source>
        <dbReference type="PROSITE" id="PS50157"/>
    </source>
</evidence>
<feature type="domain" description="C2H2-type" evidence="9">
    <location>
        <begin position="78"/>
        <end position="106"/>
    </location>
</feature>
<dbReference type="AlphaFoldDB" id="A0A9P9DRZ1"/>
<dbReference type="PROSITE" id="PS50157">
    <property type="entry name" value="ZINC_FINGER_C2H2_2"/>
    <property type="match status" value="2"/>
</dbReference>
<gene>
    <name evidence="10" type="ORF">EDB81DRAFT_951626</name>
</gene>
<dbReference type="PROSITE" id="PS00028">
    <property type="entry name" value="ZINC_FINGER_C2H2_1"/>
    <property type="match status" value="2"/>
</dbReference>
<keyword evidence="11" id="KW-1185">Reference proteome</keyword>
<dbReference type="InterPro" id="IPR036236">
    <property type="entry name" value="Znf_C2H2_sf"/>
</dbReference>